<dbReference type="OrthoDB" id="9990906at2759"/>
<evidence type="ECO:0000256" key="2">
    <source>
        <dbReference type="ARBA" id="ARBA00022692"/>
    </source>
</evidence>
<proteinExistence type="predicted"/>
<evidence type="ECO:0000256" key="1">
    <source>
        <dbReference type="ARBA" id="ARBA00004370"/>
    </source>
</evidence>
<feature type="transmembrane region" description="Helical" evidence="6">
    <location>
        <begin position="9"/>
        <end position="30"/>
    </location>
</feature>
<dbReference type="AlphaFoldDB" id="T1F2Z4"/>
<keyword evidence="2 6" id="KW-0812">Transmembrane</keyword>
<keyword evidence="4 6" id="KW-0472">Membrane</keyword>
<feature type="domain" description="G-protein coupled receptors family 1 profile" evidence="7">
    <location>
        <begin position="1"/>
        <end position="255"/>
    </location>
</feature>
<dbReference type="KEGG" id="hro:HELRODRAFT_170383"/>
<evidence type="ECO:0000313" key="9">
    <source>
        <dbReference type="EnsemblMetazoa" id="HelroP170383"/>
    </source>
</evidence>
<dbReference type="RefSeq" id="XP_009014435.1">
    <property type="nucleotide sequence ID" value="XM_009016187.1"/>
</dbReference>
<keyword evidence="10" id="KW-1185">Reference proteome</keyword>
<reference evidence="9" key="3">
    <citation type="submission" date="2015-06" db="UniProtKB">
        <authorList>
            <consortium name="EnsemblMetazoa"/>
        </authorList>
    </citation>
    <scope>IDENTIFICATION</scope>
</reference>
<accession>T1F2Z4</accession>
<feature type="region of interest" description="Disordered" evidence="5">
    <location>
        <begin position="95"/>
        <end position="119"/>
    </location>
</feature>
<feature type="transmembrane region" description="Helical" evidence="6">
    <location>
        <begin position="59"/>
        <end position="81"/>
    </location>
</feature>
<dbReference type="Proteomes" id="UP000015101">
    <property type="component" value="Unassembled WGS sequence"/>
</dbReference>
<dbReference type="EMBL" id="KB096183">
    <property type="protein sequence ID" value="ESO07824.1"/>
    <property type="molecule type" value="Genomic_DNA"/>
</dbReference>
<gene>
    <name evidence="9" type="primary">20203193</name>
    <name evidence="8" type="ORF">HELRODRAFT_170383</name>
</gene>
<organism evidence="9 10">
    <name type="scientific">Helobdella robusta</name>
    <name type="common">Californian leech</name>
    <dbReference type="NCBI Taxonomy" id="6412"/>
    <lineage>
        <taxon>Eukaryota</taxon>
        <taxon>Metazoa</taxon>
        <taxon>Spiralia</taxon>
        <taxon>Lophotrochozoa</taxon>
        <taxon>Annelida</taxon>
        <taxon>Clitellata</taxon>
        <taxon>Hirudinea</taxon>
        <taxon>Rhynchobdellida</taxon>
        <taxon>Glossiphoniidae</taxon>
        <taxon>Helobdella</taxon>
    </lineage>
</organism>
<dbReference type="EMBL" id="AMQM01003531">
    <property type="status" value="NOT_ANNOTATED_CDS"/>
    <property type="molecule type" value="Genomic_DNA"/>
</dbReference>
<reference evidence="10" key="1">
    <citation type="submission" date="2012-12" db="EMBL/GenBank/DDBJ databases">
        <authorList>
            <person name="Hellsten U."/>
            <person name="Grimwood J."/>
            <person name="Chapman J.A."/>
            <person name="Shapiro H."/>
            <person name="Aerts A."/>
            <person name="Otillar R.P."/>
            <person name="Terry A.Y."/>
            <person name="Boore J.L."/>
            <person name="Simakov O."/>
            <person name="Marletaz F."/>
            <person name="Cho S.-J."/>
            <person name="Edsinger-Gonzales E."/>
            <person name="Havlak P."/>
            <person name="Kuo D.-H."/>
            <person name="Larsson T."/>
            <person name="Lv J."/>
            <person name="Arendt D."/>
            <person name="Savage R."/>
            <person name="Osoegawa K."/>
            <person name="de Jong P."/>
            <person name="Lindberg D.R."/>
            <person name="Seaver E.C."/>
            <person name="Weisblat D.A."/>
            <person name="Putnam N.H."/>
            <person name="Grigoriev I.V."/>
            <person name="Rokhsar D.S."/>
        </authorList>
    </citation>
    <scope>NUCLEOTIDE SEQUENCE</scope>
</reference>
<comment type="subcellular location">
    <subcellularLocation>
        <location evidence="1">Membrane</location>
    </subcellularLocation>
</comment>
<reference evidence="8 10" key="2">
    <citation type="journal article" date="2013" name="Nature">
        <title>Insights into bilaterian evolution from three spiralian genomes.</title>
        <authorList>
            <person name="Simakov O."/>
            <person name="Marletaz F."/>
            <person name="Cho S.J."/>
            <person name="Edsinger-Gonzales E."/>
            <person name="Havlak P."/>
            <person name="Hellsten U."/>
            <person name="Kuo D.H."/>
            <person name="Larsson T."/>
            <person name="Lv J."/>
            <person name="Arendt D."/>
            <person name="Savage R."/>
            <person name="Osoegawa K."/>
            <person name="de Jong P."/>
            <person name="Grimwood J."/>
            <person name="Chapman J.A."/>
            <person name="Shapiro H."/>
            <person name="Aerts A."/>
            <person name="Otillar R.P."/>
            <person name="Terry A.Y."/>
            <person name="Boore J.L."/>
            <person name="Grigoriev I.V."/>
            <person name="Lindberg D.R."/>
            <person name="Seaver E.C."/>
            <person name="Weisblat D.A."/>
            <person name="Putnam N.H."/>
            <person name="Rokhsar D.S."/>
        </authorList>
    </citation>
    <scope>NUCLEOTIDE SEQUENCE</scope>
</reference>
<evidence type="ECO:0000256" key="6">
    <source>
        <dbReference type="SAM" id="Phobius"/>
    </source>
</evidence>
<evidence type="ECO:0000256" key="3">
    <source>
        <dbReference type="ARBA" id="ARBA00022989"/>
    </source>
</evidence>
<keyword evidence="3 6" id="KW-1133">Transmembrane helix</keyword>
<dbReference type="eggNOG" id="ENOG502T21E">
    <property type="taxonomic scope" value="Eukaryota"/>
</dbReference>
<dbReference type="InterPro" id="IPR017452">
    <property type="entry name" value="GPCR_Rhodpsn_7TM"/>
</dbReference>
<sequence length="255" mass="28416">MYFINTDRYAILVIIMLAIIMILINIHLFWTNGLVNSMCTASENHEYAILVVWPWVDAMIYSILPFVIIFVLNLAIVRAIAKSKHHRLHNLSASSSKSVPASKTNDHIHKNNNCKRVPDTDAGDGVDNLNNNSKKCSFSKIYILNLNKSNFAPKYIKPGSESCTIKFSEDVNVKTGSSNQNFSVRKHYIVGKKSTSSDRETANKSSSEQVGSRSCGLNRMGVMLFAVSCFFLVTTLPLNTTFVITAIIKNSISDK</sequence>
<dbReference type="PANTHER" id="PTHR46641:SF25">
    <property type="entry name" value="CNMAMIDE RECEPTOR-RELATED"/>
    <property type="match status" value="1"/>
</dbReference>
<evidence type="ECO:0000259" key="7">
    <source>
        <dbReference type="PROSITE" id="PS50262"/>
    </source>
</evidence>
<evidence type="ECO:0000256" key="5">
    <source>
        <dbReference type="SAM" id="MobiDB-lite"/>
    </source>
</evidence>
<evidence type="ECO:0000256" key="4">
    <source>
        <dbReference type="ARBA" id="ARBA00023136"/>
    </source>
</evidence>
<dbReference type="Gene3D" id="1.20.1070.10">
    <property type="entry name" value="Rhodopsin 7-helix transmembrane proteins"/>
    <property type="match status" value="1"/>
</dbReference>
<feature type="compositionally biased region" description="Polar residues" evidence="5">
    <location>
        <begin position="203"/>
        <end position="212"/>
    </location>
</feature>
<feature type="region of interest" description="Disordered" evidence="5">
    <location>
        <begin position="193"/>
        <end position="213"/>
    </location>
</feature>
<evidence type="ECO:0000313" key="10">
    <source>
        <dbReference type="Proteomes" id="UP000015101"/>
    </source>
</evidence>
<evidence type="ECO:0000313" key="8">
    <source>
        <dbReference type="EMBL" id="ESO07824.1"/>
    </source>
</evidence>
<dbReference type="GeneID" id="20203193"/>
<feature type="transmembrane region" description="Helical" evidence="6">
    <location>
        <begin position="222"/>
        <end position="248"/>
    </location>
</feature>
<dbReference type="HOGENOM" id="CLU_1091003_0_0_1"/>
<dbReference type="SUPFAM" id="SSF81321">
    <property type="entry name" value="Family A G protein-coupled receptor-like"/>
    <property type="match status" value="1"/>
</dbReference>
<dbReference type="PANTHER" id="PTHR46641">
    <property type="entry name" value="FMRFAMIDE RECEPTOR-RELATED"/>
    <property type="match status" value="1"/>
</dbReference>
<dbReference type="PROSITE" id="PS50262">
    <property type="entry name" value="G_PROTEIN_RECEP_F1_2"/>
    <property type="match status" value="1"/>
</dbReference>
<dbReference type="EnsemblMetazoa" id="HelroT170383">
    <property type="protein sequence ID" value="HelroP170383"/>
    <property type="gene ID" value="HelroG170383"/>
</dbReference>
<dbReference type="GO" id="GO:0016020">
    <property type="term" value="C:membrane"/>
    <property type="evidence" value="ECO:0007669"/>
    <property type="project" value="UniProtKB-SubCell"/>
</dbReference>
<dbReference type="InterPro" id="IPR052954">
    <property type="entry name" value="GPCR-Ligand_Int"/>
</dbReference>
<dbReference type="CTD" id="20203193"/>
<protein>
    <recommendedName>
        <fullName evidence="7">G-protein coupled receptors family 1 profile domain-containing protein</fullName>
    </recommendedName>
</protein>
<dbReference type="InParanoid" id="T1F2Z4"/>
<name>T1F2Z4_HELRO</name>